<dbReference type="GO" id="GO:0045943">
    <property type="term" value="P:positive regulation of transcription by RNA polymerase I"/>
    <property type="evidence" value="ECO:0007669"/>
    <property type="project" value="TreeGrafter"/>
</dbReference>
<sequence length="555" mass="61263">MEYQPLRAPPTAVAAPSFQSHSESSYWRNQFQSPIFLKEFAPVTCIHFVPHTHASGDELSMNGASASVAGSRGRFAVTTGTRVQIYSMRTSRVVKTITRFKDVARSAHFRSDARLLVAGENTGNVQVFDTNSRTILRSFQGHQMPVHVSKFSPDVTQVLTASDDRTVRMWDMPEQKETCRFDAHSDYVRAGVVSPENPSVIMSGSYDGTVRLWDMRMSEQNGQAMRMDHGAPVEDVLVYPTGGSGIAVSAGGPFLRVWDLLSGGRCMHTISNHQKTITKLALSVDSGAGFTADGSSGGMRLLSGGLDHLVKVYDPAQDYRVTHTMRYPAPILSLAVSPDESHIAVGMSDGTLCIRKRELKASELESRQRRHAAFRTGAYQHFADTNSTAPVRASAATKVDELSVESTRRQRLKRYDQLLKAFRYRDALDASLQQGVPASVTFALIMELIRRSPSGQADGLRRAVSGRDDITLEPLLRFLLRHVTNPQYTNLVCDTLNMIIDTYASVLGQSPIIDDLFGRIWAKLGEEMRLRTQLFQVNGALEMLLARSALSAAMS</sequence>
<reference evidence="8 9" key="1">
    <citation type="journal article" date="2007" name="Proc. Natl. Acad. Sci. U.S.A.">
        <title>Dandruff-associated Malassezia genomes reveal convergent and divergent virulence traits shared with plant and human fungal pathogens.</title>
        <authorList>
            <person name="Xu J."/>
            <person name="Saunders C.W."/>
            <person name="Hu P."/>
            <person name="Grant R.A."/>
            <person name="Boekhout T."/>
            <person name="Kuramae E.E."/>
            <person name="Kronstad J.W."/>
            <person name="Deangelis Y.M."/>
            <person name="Reeder N.L."/>
            <person name="Johnstone K.R."/>
            <person name="Leland M."/>
            <person name="Fieno A.M."/>
            <person name="Begley W.M."/>
            <person name="Sun Y."/>
            <person name="Lacey M.P."/>
            <person name="Chaudhary T."/>
            <person name="Keough T."/>
            <person name="Chu L."/>
            <person name="Sears R."/>
            <person name="Yuan B."/>
            <person name="Dawson T.L.Jr."/>
        </authorList>
    </citation>
    <scope>NUCLEOTIDE SEQUENCE [LARGE SCALE GENOMIC DNA]</scope>
    <source>
        <strain evidence="9">ATCC MYA-4612 / CBS 7966</strain>
    </source>
</reference>
<dbReference type="SUPFAM" id="SSF50978">
    <property type="entry name" value="WD40 repeat-like"/>
    <property type="match status" value="1"/>
</dbReference>
<keyword evidence="9" id="KW-1185">Reference proteome</keyword>
<dbReference type="AlphaFoldDB" id="A8PT72"/>
<name>A8PT72_MALGO</name>
<dbReference type="CDD" id="cd00200">
    <property type="entry name" value="WD40"/>
    <property type="match status" value="1"/>
</dbReference>
<proteinExistence type="predicted"/>
<organism evidence="8 9">
    <name type="scientific">Malassezia globosa (strain ATCC MYA-4612 / CBS 7966)</name>
    <name type="common">Dandruff-associated fungus</name>
    <dbReference type="NCBI Taxonomy" id="425265"/>
    <lineage>
        <taxon>Eukaryota</taxon>
        <taxon>Fungi</taxon>
        <taxon>Dikarya</taxon>
        <taxon>Basidiomycota</taxon>
        <taxon>Ustilaginomycotina</taxon>
        <taxon>Malasseziomycetes</taxon>
        <taxon>Malasseziales</taxon>
        <taxon>Malasseziaceae</taxon>
        <taxon>Malassezia</taxon>
    </lineage>
</organism>
<evidence type="ECO:0000256" key="6">
    <source>
        <dbReference type="PROSITE-ProRule" id="PRU00221"/>
    </source>
</evidence>
<dbReference type="Pfam" id="PF00400">
    <property type="entry name" value="WD40"/>
    <property type="match status" value="4"/>
</dbReference>
<evidence type="ECO:0000313" key="9">
    <source>
        <dbReference type="Proteomes" id="UP000008837"/>
    </source>
</evidence>
<dbReference type="InterPro" id="IPR001680">
    <property type="entry name" value="WD40_rpt"/>
</dbReference>
<evidence type="ECO:0000313" key="8">
    <source>
        <dbReference type="EMBL" id="EDP45389.1"/>
    </source>
</evidence>
<dbReference type="PANTHER" id="PTHR19924">
    <property type="entry name" value="UTP15 U3 SMALL NUCLEOLAR RNA-ASSOCIATED PROTEIN 15 FAMILY MEMBER"/>
    <property type="match status" value="1"/>
</dbReference>
<feature type="domain" description="U3 small nucleolar RNA-associated protein 15 C-terminal" evidence="7">
    <location>
        <begin position="398"/>
        <end position="544"/>
    </location>
</feature>
<dbReference type="InterPro" id="IPR036322">
    <property type="entry name" value="WD40_repeat_dom_sf"/>
</dbReference>
<gene>
    <name evidence="8" type="ORF">MGL_0378</name>
</gene>
<dbReference type="PANTHER" id="PTHR19924:SF26">
    <property type="entry name" value="U3 SMALL NUCLEOLAR RNA-ASSOCIATED PROTEIN 15 HOMOLOG"/>
    <property type="match status" value="1"/>
</dbReference>
<dbReference type="InterPro" id="IPR020472">
    <property type="entry name" value="WD40_PAC1"/>
</dbReference>
<keyword evidence="2" id="KW-0698">rRNA processing</keyword>
<evidence type="ECO:0000259" key="7">
    <source>
        <dbReference type="Pfam" id="PF09384"/>
    </source>
</evidence>
<dbReference type="InterPro" id="IPR018983">
    <property type="entry name" value="U3_snoRNA-assocProt_15_C"/>
</dbReference>
<keyword evidence="4" id="KW-0677">Repeat</keyword>
<dbReference type="STRING" id="425265.A8PT72"/>
<dbReference type="RefSeq" id="XP_001732603.1">
    <property type="nucleotide sequence ID" value="XM_001732551.1"/>
</dbReference>
<evidence type="ECO:0000256" key="1">
    <source>
        <dbReference type="ARBA" id="ARBA00004604"/>
    </source>
</evidence>
<dbReference type="PROSITE" id="PS50082">
    <property type="entry name" value="WD_REPEATS_2"/>
    <property type="match status" value="2"/>
</dbReference>
<comment type="caution">
    <text evidence="8">The sequence shown here is derived from an EMBL/GenBank/DDBJ whole genome shotgun (WGS) entry which is preliminary data.</text>
</comment>
<keyword evidence="5" id="KW-0539">Nucleus</keyword>
<dbReference type="OrthoDB" id="431715at2759"/>
<dbReference type="PRINTS" id="PR00320">
    <property type="entry name" value="GPROTEINBRPT"/>
</dbReference>
<dbReference type="EMBL" id="AAYY01000001">
    <property type="protein sequence ID" value="EDP45389.1"/>
    <property type="molecule type" value="Genomic_DNA"/>
</dbReference>
<dbReference type="OMA" id="ATYQVVH"/>
<evidence type="ECO:0000256" key="5">
    <source>
        <dbReference type="ARBA" id="ARBA00023242"/>
    </source>
</evidence>
<dbReference type="Pfam" id="PF09384">
    <property type="entry name" value="UTP15_C"/>
    <property type="match status" value="1"/>
</dbReference>
<evidence type="ECO:0000256" key="3">
    <source>
        <dbReference type="ARBA" id="ARBA00022574"/>
    </source>
</evidence>
<dbReference type="PROSITE" id="PS00678">
    <property type="entry name" value="WD_REPEATS_1"/>
    <property type="match status" value="2"/>
</dbReference>
<feature type="repeat" description="WD" evidence="6">
    <location>
        <begin position="181"/>
        <end position="223"/>
    </location>
</feature>
<dbReference type="InParanoid" id="A8PT72"/>
<dbReference type="Gene3D" id="2.130.10.10">
    <property type="entry name" value="YVTN repeat-like/Quinoprotein amine dehydrogenase"/>
    <property type="match status" value="2"/>
</dbReference>
<keyword evidence="3 6" id="KW-0853">WD repeat</keyword>
<dbReference type="InterPro" id="IPR015943">
    <property type="entry name" value="WD40/YVTN_repeat-like_dom_sf"/>
</dbReference>
<dbReference type="SMART" id="SM00320">
    <property type="entry name" value="WD40"/>
    <property type="match status" value="6"/>
</dbReference>
<evidence type="ECO:0000256" key="4">
    <source>
        <dbReference type="ARBA" id="ARBA00022737"/>
    </source>
</evidence>
<dbReference type="GeneID" id="5856909"/>
<evidence type="ECO:0000256" key="2">
    <source>
        <dbReference type="ARBA" id="ARBA00022552"/>
    </source>
</evidence>
<dbReference type="InterPro" id="IPR019775">
    <property type="entry name" value="WD40_repeat_CS"/>
</dbReference>
<dbReference type="VEuPathDB" id="FungiDB:MGL_0378"/>
<dbReference type="GO" id="GO:0006364">
    <property type="term" value="P:rRNA processing"/>
    <property type="evidence" value="ECO:0007669"/>
    <property type="project" value="UniProtKB-KW"/>
</dbReference>
<protein>
    <recommendedName>
        <fullName evidence="7">U3 small nucleolar RNA-associated protein 15 C-terminal domain-containing protein</fullName>
    </recommendedName>
</protein>
<dbReference type="GO" id="GO:0005730">
    <property type="term" value="C:nucleolus"/>
    <property type="evidence" value="ECO:0007669"/>
    <property type="project" value="UniProtKB-SubCell"/>
</dbReference>
<dbReference type="KEGG" id="mgl:MGL_0378"/>
<comment type="subcellular location">
    <subcellularLocation>
        <location evidence="1">Nucleus</location>
        <location evidence="1">Nucleolus</location>
    </subcellularLocation>
</comment>
<dbReference type="PROSITE" id="PS50294">
    <property type="entry name" value="WD_REPEATS_REGION"/>
    <property type="match status" value="2"/>
</dbReference>
<accession>A8PT72</accession>
<dbReference type="FunCoup" id="A8PT72">
    <property type="interactions" value="567"/>
</dbReference>
<feature type="repeat" description="WD" evidence="6">
    <location>
        <begin position="139"/>
        <end position="180"/>
    </location>
</feature>
<dbReference type="Proteomes" id="UP000008837">
    <property type="component" value="Unassembled WGS sequence"/>
</dbReference>